<evidence type="ECO:0000256" key="6">
    <source>
        <dbReference type="ARBA" id="ARBA00023136"/>
    </source>
</evidence>
<comment type="subunit">
    <text evidence="4 9">The basal body constitutes a major portion of the flagellar organelle and consists of four rings (L,P,S, and M) mounted on a central rod.</text>
</comment>
<protein>
    <recommendedName>
        <fullName evidence="9">Flagellar L-ring protein</fullName>
    </recommendedName>
    <alternativeName>
        <fullName evidence="9">Basal body L-ring protein</fullName>
    </alternativeName>
</protein>
<evidence type="ECO:0000256" key="4">
    <source>
        <dbReference type="ARBA" id="ARBA00011439"/>
    </source>
</evidence>
<keyword evidence="12" id="KW-1185">Reference proteome</keyword>
<dbReference type="HAMAP" id="MF_00415">
    <property type="entry name" value="FlgH"/>
    <property type="match status" value="1"/>
</dbReference>
<feature type="signal peptide" evidence="10">
    <location>
        <begin position="1"/>
        <end position="20"/>
    </location>
</feature>
<dbReference type="GO" id="GO:0009279">
    <property type="term" value="C:cell outer membrane"/>
    <property type="evidence" value="ECO:0007669"/>
    <property type="project" value="UniProtKB-SubCell"/>
</dbReference>
<dbReference type="Pfam" id="PF02107">
    <property type="entry name" value="FlgH"/>
    <property type="match status" value="1"/>
</dbReference>
<dbReference type="AlphaFoldDB" id="A0A840BDG6"/>
<dbReference type="PRINTS" id="PR01008">
    <property type="entry name" value="FLGLRINGFLGH"/>
</dbReference>
<comment type="similarity">
    <text evidence="3 9">Belongs to the FlgH family.</text>
</comment>
<keyword evidence="9" id="KW-0449">Lipoprotein</keyword>
<gene>
    <name evidence="9" type="primary">flgH</name>
    <name evidence="11" type="ORF">GGR36_000443</name>
</gene>
<evidence type="ECO:0000256" key="1">
    <source>
        <dbReference type="ARBA" id="ARBA00002591"/>
    </source>
</evidence>
<accession>A0A840BDG6</accession>
<keyword evidence="11" id="KW-0969">Cilium</keyword>
<dbReference type="InterPro" id="IPR000527">
    <property type="entry name" value="Flag_Lring"/>
</dbReference>
<keyword evidence="11" id="KW-0282">Flagellum</keyword>
<name>A0A840BDG6_9RHOO</name>
<comment type="subcellular location">
    <subcellularLocation>
        <location evidence="9">Cell outer membrane</location>
        <topology evidence="9">Lipid-anchor</topology>
    </subcellularLocation>
    <subcellularLocation>
        <location evidence="9">Bacterial flagellum basal body</location>
    </subcellularLocation>
    <subcellularLocation>
        <location evidence="2">Membrane</location>
    </subcellularLocation>
</comment>
<proteinExistence type="inferred from homology"/>
<feature type="chain" id="PRO_5032566075" description="Flagellar L-ring protein" evidence="10">
    <location>
        <begin position="21"/>
        <end position="223"/>
    </location>
</feature>
<keyword evidence="11" id="KW-0966">Cell projection</keyword>
<dbReference type="PANTHER" id="PTHR34933">
    <property type="entry name" value="FLAGELLAR L-RING PROTEIN"/>
    <property type="match status" value="1"/>
</dbReference>
<keyword evidence="8 9" id="KW-0998">Cell outer membrane</keyword>
<sequence length="223" mass="23953">MRVRNFLTVMLAAVSLAACVTPPLTNVHQPMTTRAQPRPVQEPIAGSLFSTNASQRGMFEDRRARLVGDTLTINLVEKTAATKNANSSASRDSKLSAGIPTMTHVPLHYLQGVDLSATTSDTFAGKGASAANNNFTGTITVTVIDVYPNGNLLVSGEKRVAINQGDEFIRFSGVVNPMFVSSANAVNSTQVADARIEYRGSGYIDEVQQKGWLARFFDVIAPF</sequence>
<dbReference type="GO" id="GO:0071973">
    <property type="term" value="P:bacterial-type flagellum-dependent cell motility"/>
    <property type="evidence" value="ECO:0007669"/>
    <property type="project" value="InterPro"/>
</dbReference>
<reference evidence="11 12" key="1">
    <citation type="submission" date="2020-08" db="EMBL/GenBank/DDBJ databases">
        <title>Genomic Encyclopedia of Type Strains, Phase IV (KMG-IV): sequencing the most valuable type-strain genomes for metagenomic binning, comparative biology and taxonomic classification.</title>
        <authorList>
            <person name="Goeker M."/>
        </authorList>
    </citation>
    <scope>NUCLEOTIDE SEQUENCE [LARGE SCALE GENOMIC DNA]</scope>
    <source>
        <strain evidence="11 12">DSM 106739</strain>
    </source>
</reference>
<comment type="caution">
    <text evidence="11">The sequence shown here is derived from an EMBL/GenBank/DDBJ whole genome shotgun (WGS) entry which is preliminary data.</text>
</comment>
<dbReference type="Proteomes" id="UP000561045">
    <property type="component" value="Unassembled WGS sequence"/>
</dbReference>
<keyword evidence="6 9" id="KW-0472">Membrane</keyword>
<evidence type="ECO:0000256" key="3">
    <source>
        <dbReference type="ARBA" id="ARBA00006929"/>
    </source>
</evidence>
<evidence type="ECO:0000256" key="9">
    <source>
        <dbReference type="HAMAP-Rule" id="MF_00415"/>
    </source>
</evidence>
<dbReference type="PROSITE" id="PS51257">
    <property type="entry name" value="PROKAR_LIPOPROTEIN"/>
    <property type="match status" value="1"/>
</dbReference>
<dbReference type="RefSeq" id="WP_183631435.1">
    <property type="nucleotide sequence ID" value="NZ_BAABLE010000011.1"/>
</dbReference>
<evidence type="ECO:0000313" key="11">
    <source>
        <dbReference type="EMBL" id="MBB4011135.1"/>
    </source>
</evidence>
<evidence type="ECO:0000313" key="12">
    <source>
        <dbReference type="Proteomes" id="UP000561045"/>
    </source>
</evidence>
<comment type="function">
    <text evidence="1 9">Assembles around the rod to form the L-ring and probably protects the motor/basal body from shearing forces during rotation.</text>
</comment>
<evidence type="ECO:0000256" key="10">
    <source>
        <dbReference type="SAM" id="SignalP"/>
    </source>
</evidence>
<evidence type="ECO:0000256" key="2">
    <source>
        <dbReference type="ARBA" id="ARBA00004370"/>
    </source>
</evidence>
<dbReference type="GO" id="GO:0009427">
    <property type="term" value="C:bacterial-type flagellum basal body, distal rod, L ring"/>
    <property type="evidence" value="ECO:0007669"/>
    <property type="project" value="InterPro"/>
</dbReference>
<organism evidence="11 12">
    <name type="scientific">Niveibacterium umoris</name>
    <dbReference type="NCBI Taxonomy" id="1193620"/>
    <lineage>
        <taxon>Bacteria</taxon>
        <taxon>Pseudomonadati</taxon>
        <taxon>Pseudomonadota</taxon>
        <taxon>Betaproteobacteria</taxon>
        <taxon>Rhodocyclales</taxon>
        <taxon>Rhodocyclaceae</taxon>
        <taxon>Niveibacterium</taxon>
    </lineage>
</organism>
<dbReference type="EMBL" id="JACIET010000001">
    <property type="protein sequence ID" value="MBB4011135.1"/>
    <property type="molecule type" value="Genomic_DNA"/>
</dbReference>
<keyword evidence="5 9" id="KW-0732">Signal</keyword>
<evidence type="ECO:0000256" key="7">
    <source>
        <dbReference type="ARBA" id="ARBA00023143"/>
    </source>
</evidence>
<dbReference type="PANTHER" id="PTHR34933:SF3">
    <property type="entry name" value="FLAGELLAR L-RING PROTEIN"/>
    <property type="match status" value="1"/>
</dbReference>
<keyword evidence="7 9" id="KW-0975">Bacterial flagellum</keyword>
<evidence type="ECO:0000256" key="5">
    <source>
        <dbReference type="ARBA" id="ARBA00022729"/>
    </source>
</evidence>
<evidence type="ECO:0000256" key="8">
    <source>
        <dbReference type="ARBA" id="ARBA00023237"/>
    </source>
</evidence>
<dbReference type="GO" id="GO:0003774">
    <property type="term" value="F:cytoskeletal motor activity"/>
    <property type="evidence" value="ECO:0007669"/>
    <property type="project" value="InterPro"/>
</dbReference>